<dbReference type="RefSeq" id="WP_067152011.1">
    <property type="nucleotide sequence ID" value="NZ_CP014864.1"/>
</dbReference>
<dbReference type="AlphaFoldDB" id="A0A143HJU7"/>
<protein>
    <submittedName>
        <fullName evidence="1">Uncharacterized protein</fullName>
    </submittedName>
</protein>
<name>A0A143HJU7_MICTH</name>
<dbReference type="OrthoDB" id="7065538at2"/>
<accession>A0A143HJU7</accession>
<dbReference type="EMBL" id="CP014864">
    <property type="protein sequence ID" value="AMX01933.1"/>
    <property type="molecule type" value="Genomic_DNA"/>
</dbReference>
<evidence type="ECO:0000313" key="1">
    <source>
        <dbReference type="EMBL" id="AMX01933.1"/>
    </source>
</evidence>
<dbReference type="GeneID" id="76607299"/>
<organism evidence="1 2">
    <name type="scientific">Microbulbifer thermotolerans</name>
    <dbReference type="NCBI Taxonomy" id="252514"/>
    <lineage>
        <taxon>Bacteria</taxon>
        <taxon>Pseudomonadati</taxon>
        <taxon>Pseudomonadota</taxon>
        <taxon>Gammaproteobacteria</taxon>
        <taxon>Cellvibrionales</taxon>
        <taxon>Microbulbiferaceae</taxon>
        <taxon>Microbulbifer</taxon>
    </lineage>
</organism>
<gene>
    <name evidence="1" type="ORF">A3224_04435</name>
</gene>
<keyword evidence="2" id="KW-1185">Reference proteome</keyword>
<evidence type="ECO:0000313" key="2">
    <source>
        <dbReference type="Proteomes" id="UP000076077"/>
    </source>
</evidence>
<proteinExistence type="predicted"/>
<sequence length="284" mass="32788">MAKLAATIPPVRYRRTPSSFLKRLTRPFTAPFREILGGPDLEHCDHRRVDCGVVDVEFFLPAASFGGEAEYPTNVDLKNIPAPEMAYEYRTEHDILRLGVSNWKYGRPKLEPTRFLPVPQGPYVIVTTSWQLERIKNGLRLEVGNTAMLEQYLTDDYYAHLESEGGRNWKIRARTQNELEPRGWDQESIDEQIATQLFDPPKNYESMMFNGVNWLRYIWAPRQNYPKALSYTCVLTPSFLLTVSFGLTEMTAASLKHWWSPLVEDSEILIQGVKLHYKNLSDTI</sequence>
<dbReference type="KEGG" id="mthd:A3224_04435"/>
<reference evidence="2" key="1">
    <citation type="submission" date="2016-03" db="EMBL/GenBank/DDBJ databases">
        <authorList>
            <person name="Lee Y.-S."/>
            <person name="Choi Y.-L."/>
        </authorList>
    </citation>
    <scope>NUCLEOTIDE SEQUENCE [LARGE SCALE GENOMIC DNA]</scope>
    <source>
        <strain evidence="2">DAU221</strain>
    </source>
</reference>
<dbReference type="Proteomes" id="UP000076077">
    <property type="component" value="Chromosome"/>
</dbReference>